<dbReference type="KEGG" id="cqu:CpipJ_CPIJ016899"/>
<dbReference type="VEuPathDB" id="VectorBase:CQUJHB013067"/>
<dbReference type="AlphaFoldDB" id="B0XBK3"/>
<sequence>MTKFGNDAMESLGYLKFTDESMKSNFLQSLSTMRRHRLFCDVILLSVVASPLAELMYGQRERPLKHTVSFTP</sequence>
<dbReference type="EnsemblMetazoa" id="CPIJ016899-RA">
    <property type="protein sequence ID" value="CPIJ016899-PA"/>
    <property type="gene ID" value="CPIJ016899"/>
</dbReference>
<keyword evidence="3" id="KW-1185">Reference proteome</keyword>
<accession>B0XBK3</accession>
<dbReference type="EMBL" id="DS232639">
    <property type="protein sequence ID" value="EDS44315.1"/>
    <property type="molecule type" value="Genomic_DNA"/>
</dbReference>
<evidence type="ECO:0000313" key="1">
    <source>
        <dbReference type="EMBL" id="EDS44315.1"/>
    </source>
</evidence>
<reference evidence="2" key="2">
    <citation type="submission" date="2021-02" db="UniProtKB">
        <authorList>
            <consortium name="EnsemblMetazoa"/>
        </authorList>
    </citation>
    <scope>IDENTIFICATION</scope>
    <source>
        <strain evidence="2">JHB</strain>
    </source>
</reference>
<dbReference type="VEuPathDB" id="VectorBase:CPIJ016899"/>
<protein>
    <submittedName>
        <fullName evidence="1 2">Ns1 binding protein</fullName>
    </submittedName>
</protein>
<evidence type="ECO:0000313" key="3">
    <source>
        <dbReference type="Proteomes" id="UP000002320"/>
    </source>
</evidence>
<gene>
    <name evidence="2" type="primary">6050411</name>
    <name evidence="1" type="ORF">CpipJ_CPIJ016899</name>
</gene>
<dbReference type="HOGENOM" id="CLU_2724711_0_0_1"/>
<proteinExistence type="predicted"/>
<organism>
    <name type="scientific">Culex quinquefasciatus</name>
    <name type="common">Southern house mosquito</name>
    <name type="synonym">Culex pungens</name>
    <dbReference type="NCBI Taxonomy" id="7176"/>
    <lineage>
        <taxon>Eukaryota</taxon>
        <taxon>Metazoa</taxon>
        <taxon>Ecdysozoa</taxon>
        <taxon>Arthropoda</taxon>
        <taxon>Hexapoda</taxon>
        <taxon>Insecta</taxon>
        <taxon>Pterygota</taxon>
        <taxon>Neoptera</taxon>
        <taxon>Endopterygota</taxon>
        <taxon>Diptera</taxon>
        <taxon>Nematocera</taxon>
        <taxon>Culicoidea</taxon>
        <taxon>Culicidae</taxon>
        <taxon>Culicinae</taxon>
        <taxon>Culicini</taxon>
        <taxon>Culex</taxon>
        <taxon>Culex</taxon>
    </lineage>
</organism>
<dbReference type="Proteomes" id="UP000002320">
    <property type="component" value="Unassembled WGS sequence"/>
</dbReference>
<dbReference type="InParanoid" id="B0XBK3"/>
<dbReference type="OrthoDB" id="45365at2759"/>
<evidence type="ECO:0000313" key="2">
    <source>
        <dbReference type="EnsemblMetazoa" id="CPIJ016899-PA"/>
    </source>
</evidence>
<dbReference type="STRING" id="7176.B0XBK3"/>
<reference evidence="1" key="1">
    <citation type="submission" date="2007-03" db="EMBL/GenBank/DDBJ databases">
        <title>Annotation of Culex pipiens quinquefasciatus.</title>
        <authorList>
            <consortium name="The Broad Institute Genome Sequencing Platform"/>
            <person name="Atkinson P.W."/>
            <person name="Hemingway J."/>
            <person name="Christensen B.M."/>
            <person name="Higgs S."/>
            <person name="Kodira C."/>
            <person name="Hannick L."/>
            <person name="Megy K."/>
            <person name="O'Leary S."/>
            <person name="Pearson M."/>
            <person name="Haas B.J."/>
            <person name="Mauceli E."/>
            <person name="Wortman J.R."/>
            <person name="Lee N.H."/>
            <person name="Guigo R."/>
            <person name="Stanke M."/>
            <person name="Alvarado L."/>
            <person name="Amedeo P."/>
            <person name="Antoine C.H."/>
            <person name="Arensburger P."/>
            <person name="Bidwell S.L."/>
            <person name="Crawford M."/>
            <person name="Camaro F."/>
            <person name="Devon K."/>
            <person name="Engels R."/>
            <person name="Hammond M."/>
            <person name="Howarth C."/>
            <person name="Koehrsen M."/>
            <person name="Lawson D."/>
            <person name="Montgomery P."/>
            <person name="Nene V."/>
            <person name="Nusbaum C."/>
            <person name="Puiu D."/>
            <person name="Romero-Severson J."/>
            <person name="Severson D.W."/>
            <person name="Shumway M."/>
            <person name="Sisk P."/>
            <person name="Stolte C."/>
            <person name="Zeng Q."/>
            <person name="Eisenstadt E."/>
            <person name="Fraser-Liggett C."/>
            <person name="Strausberg R."/>
            <person name="Galagan J."/>
            <person name="Birren B."/>
            <person name="Collins F.H."/>
        </authorList>
    </citation>
    <scope>NUCLEOTIDE SEQUENCE [LARGE SCALE GENOMIC DNA]</scope>
    <source>
        <strain evidence="1">JHB</strain>
    </source>
</reference>
<name>B0XBK3_CULQU</name>